<feature type="transmembrane region" description="Helical" evidence="2">
    <location>
        <begin position="347"/>
        <end position="367"/>
    </location>
</feature>
<feature type="transmembrane region" description="Helical" evidence="2">
    <location>
        <begin position="43"/>
        <end position="66"/>
    </location>
</feature>
<evidence type="ECO:0000313" key="4">
    <source>
        <dbReference type="Proteomes" id="UP000298030"/>
    </source>
</evidence>
<keyword evidence="2" id="KW-0812">Transmembrane</keyword>
<dbReference type="Proteomes" id="UP000298030">
    <property type="component" value="Unassembled WGS sequence"/>
</dbReference>
<comment type="caution">
    <text evidence="3">The sequence shown here is derived from an EMBL/GenBank/DDBJ whole genome shotgun (WGS) entry which is preliminary data.</text>
</comment>
<organism evidence="3 4">
    <name type="scientific">Coprinellus micaceus</name>
    <name type="common">Glistening ink-cap mushroom</name>
    <name type="synonym">Coprinus micaceus</name>
    <dbReference type="NCBI Taxonomy" id="71717"/>
    <lineage>
        <taxon>Eukaryota</taxon>
        <taxon>Fungi</taxon>
        <taxon>Dikarya</taxon>
        <taxon>Basidiomycota</taxon>
        <taxon>Agaricomycotina</taxon>
        <taxon>Agaricomycetes</taxon>
        <taxon>Agaricomycetidae</taxon>
        <taxon>Agaricales</taxon>
        <taxon>Agaricineae</taxon>
        <taxon>Psathyrellaceae</taxon>
        <taxon>Coprinellus</taxon>
    </lineage>
</organism>
<feature type="transmembrane region" description="Helical" evidence="2">
    <location>
        <begin position="86"/>
        <end position="107"/>
    </location>
</feature>
<feature type="transmembrane region" description="Helical" evidence="2">
    <location>
        <begin position="282"/>
        <end position="304"/>
    </location>
</feature>
<evidence type="ECO:0000256" key="2">
    <source>
        <dbReference type="SAM" id="Phobius"/>
    </source>
</evidence>
<dbReference type="AlphaFoldDB" id="A0A4Y7SM65"/>
<feature type="compositionally biased region" description="Basic and acidic residues" evidence="1">
    <location>
        <begin position="1"/>
        <end position="10"/>
    </location>
</feature>
<feature type="transmembrane region" description="Helical" evidence="2">
    <location>
        <begin position="211"/>
        <end position="235"/>
    </location>
</feature>
<feature type="region of interest" description="Disordered" evidence="1">
    <location>
        <begin position="1"/>
        <end position="22"/>
    </location>
</feature>
<gene>
    <name evidence="3" type="ORF">FA13DRAFT_1462023</name>
</gene>
<evidence type="ECO:0000313" key="3">
    <source>
        <dbReference type="EMBL" id="TEB22983.1"/>
    </source>
</evidence>
<feature type="transmembrane region" description="Helical" evidence="2">
    <location>
        <begin position="316"/>
        <end position="335"/>
    </location>
</feature>
<accession>A0A4Y7SM65</accession>
<keyword evidence="2" id="KW-1133">Transmembrane helix</keyword>
<feature type="region of interest" description="Disordered" evidence="1">
    <location>
        <begin position="119"/>
        <end position="151"/>
    </location>
</feature>
<protein>
    <submittedName>
        <fullName evidence="3">Uncharacterized protein</fullName>
    </submittedName>
</protein>
<dbReference type="OrthoDB" id="3128192at2759"/>
<evidence type="ECO:0000256" key="1">
    <source>
        <dbReference type="SAM" id="MobiDB-lite"/>
    </source>
</evidence>
<reference evidence="3 4" key="1">
    <citation type="journal article" date="2019" name="Nat. Ecol. Evol.">
        <title>Megaphylogeny resolves global patterns of mushroom evolution.</title>
        <authorList>
            <person name="Varga T."/>
            <person name="Krizsan K."/>
            <person name="Foldi C."/>
            <person name="Dima B."/>
            <person name="Sanchez-Garcia M."/>
            <person name="Sanchez-Ramirez S."/>
            <person name="Szollosi G.J."/>
            <person name="Szarkandi J.G."/>
            <person name="Papp V."/>
            <person name="Albert L."/>
            <person name="Andreopoulos W."/>
            <person name="Angelini C."/>
            <person name="Antonin V."/>
            <person name="Barry K.W."/>
            <person name="Bougher N.L."/>
            <person name="Buchanan P."/>
            <person name="Buyck B."/>
            <person name="Bense V."/>
            <person name="Catcheside P."/>
            <person name="Chovatia M."/>
            <person name="Cooper J."/>
            <person name="Damon W."/>
            <person name="Desjardin D."/>
            <person name="Finy P."/>
            <person name="Geml J."/>
            <person name="Haridas S."/>
            <person name="Hughes K."/>
            <person name="Justo A."/>
            <person name="Karasinski D."/>
            <person name="Kautmanova I."/>
            <person name="Kiss B."/>
            <person name="Kocsube S."/>
            <person name="Kotiranta H."/>
            <person name="LaButti K.M."/>
            <person name="Lechner B.E."/>
            <person name="Liimatainen K."/>
            <person name="Lipzen A."/>
            <person name="Lukacs Z."/>
            <person name="Mihaltcheva S."/>
            <person name="Morgado L.N."/>
            <person name="Niskanen T."/>
            <person name="Noordeloos M.E."/>
            <person name="Ohm R.A."/>
            <person name="Ortiz-Santana B."/>
            <person name="Ovrebo C."/>
            <person name="Racz N."/>
            <person name="Riley R."/>
            <person name="Savchenko A."/>
            <person name="Shiryaev A."/>
            <person name="Soop K."/>
            <person name="Spirin V."/>
            <person name="Szebenyi C."/>
            <person name="Tomsovsky M."/>
            <person name="Tulloss R.E."/>
            <person name="Uehling J."/>
            <person name="Grigoriev I.V."/>
            <person name="Vagvolgyi C."/>
            <person name="Papp T."/>
            <person name="Martin F.M."/>
            <person name="Miettinen O."/>
            <person name="Hibbett D.S."/>
            <person name="Nagy L.G."/>
        </authorList>
    </citation>
    <scope>NUCLEOTIDE SEQUENCE [LARGE SCALE GENOMIC DNA]</scope>
    <source>
        <strain evidence="3 4">FP101781</strain>
    </source>
</reference>
<keyword evidence="4" id="KW-1185">Reference proteome</keyword>
<feature type="transmembrane region" description="Helical" evidence="2">
    <location>
        <begin position="164"/>
        <end position="191"/>
    </location>
</feature>
<name>A0A4Y7SM65_COPMI</name>
<feature type="transmembrane region" description="Helical" evidence="2">
    <location>
        <begin position="404"/>
        <end position="426"/>
    </location>
</feature>
<sequence>MASENPRDPDGEPPLHPSTAPNPAQADLVLEGRLHLSKAFKCLLYALPLPVLSGILGFWNIMTFFMQPGDRPRLCSLTPRHCDILLSLPVFTIPATIAFAFVALFYLDRLLSVSPIFDPSKSSAESPPDPGTVEEAGGNAADNQEVSSGDDNQGVRRAVTVLRFFIGTCYTLGALSAIASVVAIVNASLVAKLDSPWSDGPEDKLKYKERVVLGYGEAVVEALLAYFMGATAIRLSVAKRAADARDAESGLDGQEPLQTRLSRAWIRFAEEHWYQRSALDRAILSLLVSIILSFLSFIFAVVNYPFSHLRNIGDTYYLASCFLTLVLSWPVLLVVHNHRSSGSVLRAVTLTATFTTLILLATLWFIVSSVYGVLWVCSLFCDHSTPIPPTSICLYVRSRGVWSGFVAILLGYLQAGSVWAAASAVWEARSGIRLGEDEGQMEES</sequence>
<keyword evidence="2" id="KW-0472">Membrane</keyword>
<dbReference type="EMBL" id="QPFP01000083">
    <property type="protein sequence ID" value="TEB22983.1"/>
    <property type="molecule type" value="Genomic_DNA"/>
</dbReference>
<feature type="compositionally biased region" description="Polar residues" evidence="1">
    <location>
        <begin position="141"/>
        <end position="151"/>
    </location>
</feature>
<proteinExistence type="predicted"/>